<keyword evidence="4" id="KW-1185">Reference proteome</keyword>
<feature type="signal peptide" evidence="2">
    <location>
        <begin position="1"/>
        <end position="22"/>
    </location>
</feature>
<evidence type="ECO:0000256" key="1">
    <source>
        <dbReference type="SAM" id="MobiDB-lite"/>
    </source>
</evidence>
<dbReference type="RefSeq" id="WP_345920007.1">
    <property type="nucleotide sequence ID" value="NZ_JBDIVE010000006.1"/>
</dbReference>
<protein>
    <submittedName>
        <fullName evidence="3">Uncharacterized protein</fullName>
    </submittedName>
</protein>
<keyword evidence="2" id="KW-0732">Signal</keyword>
<sequence length="195" mass="19182">MSVLKKALPAIFIALITPAVDAETTPSPKVKATQPSIQCARDEPKSASANQRRKVKKRSTNKNIVDNRNVATNTGGLVCAAPASTSTAQPVEPVVAQSAAVAEAPSTVTTTADTTKEAGNASSKQAKTRVLTPSEIEAAVAAGADPSTLVSPSAAGVGQGLGTADGIGSTTTAPVLNTPSFGGSGGGSGSAASRS</sequence>
<evidence type="ECO:0000313" key="4">
    <source>
        <dbReference type="Proteomes" id="UP001410394"/>
    </source>
</evidence>
<evidence type="ECO:0000313" key="3">
    <source>
        <dbReference type="EMBL" id="MEN3069235.1"/>
    </source>
</evidence>
<accession>A0ABU9YZT2</accession>
<name>A0ABU9YZT2_9RHOO</name>
<feature type="region of interest" description="Disordered" evidence="1">
    <location>
        <begin position="108"/>
        <end position="195"/>
    </location>
</feature>
<reference evidence="3 4" key="1">
    <citation type="journal article" date="2018" name="Int. J. Syst. Evol. Microbiol.">
        <title>Uliginosibacterium sediminicola sp. nov., isolated from freshwater sediment.</title>
        <authorList>
            <person name="Hwang W.M."/>
            <person name="Kim S.M."/>
            <person name="Kang K."/>
            <person name="Ahn T.Y."/>
        </authorList>
    </citation>
    <scope>NUCLEOTIDE SEQUENCE [LARGE SCALE GENOMIC DNA]</scope>
    <source>
        <strain evidence="3 4">M1-21</strain>
    </source>
</reference>
<feature type="chain" id="PRO_5047457411" evidence="2">
    <location>
        <begin position="23"/>
        <end position="195"/>
    </location>
</feature>
<feature type="compositionally biased region" description="Basic residues" evidence="1">
    <location>
        <begin position="51"/>
        <end position="60"/>
    </location>
</feature>
<proteinExistence type="predicted"/>
<organism evidence="3 4">
    <name type="scientific">Uliginosibacterium sediminicola</name>
    <dbReference type="NCBI Taxonomy" id="2024550"/>
    <lineage>
        <taxon>Bacteria</taxon>
        <taxon>Pseudomonadati</taxon>
        <taxon>Pseudomonadota</taxon>
        <taxon>Betaproteobacteria</taxon>
        <taxon>Rhodocyclales</taxon>
        <taxon>Zoogloeaceae</taxon>
        <taxon>Uliginosibacterium</taxon>
    </lineage>
</organism>
<feature type="compositionally biased region" description="Polar residues" evidence="1">
    <location>
        <begin position="168"/>
        <end position="179"/>
    </location>
</feature>
<evidence type="ECO:0000256" key="2">
    <source>
        <dbReference type="SAM" id="SignalP"/>
    </source>
</evidence>
<comment type="caution">
    <text evidence="3">The sequence shown here is derived from an EMBL/GenBank/DDBJ whole genome shotgun (WGS) entry which is preliminary data.</text>
</comment>
<dbReference type="EMBL" id="JBDIVE010000006">
    <property type="protein sequence ID" value="MEN3069235.1"/>
    <property type="molecule type" value="Genomic_DNA"/>
</dbReference>
<gene>
    <name evidence="3" type="ORF">ABDB84_12160</name>
</gene>
<dbReference type="Proteomes" id="UP001410394">
    <property type="component" value="Unassembled WGS sequence"/>
</dbReference>
<feature type="region of interest" description="Disordered" evidence="1">
    <location>
        <begin position="23"/>
        <end position="62"/>
    </location>
</feature>